<accession>A0A225WFH2</accession>
<reference evidence="3" key="1">
    <citation type="submission" date="2017-03" db="EMBL/GenBank/DDBJ databases">
        <title>Phytopthora megakarya and P. palmivora, two closely related causual agents of cacao black pod achieved similar genome size and gene model numbers by different mechanisms.</title>
        <authorList>
            <person name="Ali S."/>
            <person name="Shao J."/>
            <person name="Larry D.J."/>
            <person name="Kronmiller B."/>
            <person name="Shen D."/>
            <person name="Strem M.D."/>
            <person name="Melnick R.L."/>
            <person name="Guiltinan M.J."/>
            <person name="Tyler B.M."/>
            <person name="Meinhardt L.W."/>
            <person name="Bailey B.A."/>
        </authorList>
    </citation>
    <scope>NUCLEOTIDE SEQUENCE [LARGE SCALE GENOMIC DNA]</scope>
    <source>
        <strain evidence="3">zdho120</strain>
    </source>
</reference>
<feature type="region of interest" description="Disordered" evidence="1">
    <location>
        <begin position="1"/>
        <end position="22"/>
    </location>
</feature>
<dbReference type="OrthoDB" id="108378at2759"/>
<dbReference type="EMBL" id="NBNE01001057">
    <property type="protein sequence ID" value="OWZ15767.1"/>
    <property type="molecule type" value="Genomic_DNA"/>
</dbReference>
<evidence type="ECO:0000256" key="1">
    <source>
        <dbReference type="SAM" id="MobiDB-lite"/>
    </source>
</evidence>
<feature type="compositionally biased region" description="Basic and acidic residues" evidence="1">
    <location>
        <begin position="9"/>
        <end position="22"/>
    </location>
</feature>
<proteinExistence type="predicted"/>
<comment type="caution">
    <text evidence="2">The sequence shown here is derived from an EMBL/GenBank/DDBJ whole genome shotgun (WGS) entry which is preliminary data.</text>
</comment>
<organism evidence="2 3">
    <name type="scientific">Phytophthora megakarya</name>
    <dbReference type="NCBI Taxonomy" id="4795"/>
    <lineage>
        <taxon>Eukaryota</taxon>
        <taxon>Sar</taxon>
        <taxon>Stramenopiles</taxon>
        <taxon>Oomycota</taxon>
        <taxon>Peronosporomycetes</taxon>
        <taxon>Peronosporales</taxon>
        <taxon>Peronosporaceae</taxon>
        <taxon>Phytophthora</taxon>
    </lineage>
</organism>
<sequence length="90" mass="10337">MSIIPVEKANTRENQAQKEHGYHPDDLVMVAQNEQRSPKLQTLYDWPCRVISVRSDGTVMIEKTKYQVTIPIRRVKPFQSTIIGEDVVPS</sequence>
<dbReference type="Proteomes" id="UP000198211">
    <property type="component" value="Unassembled WGS sequence"/>
</dbReference>
<keyword evidence="3" id="KW-1185">Reference proteome</keyword>
<name>A0A225WFH2_9STRA</name>
<evidence type="ECO:0000313" key="3">
    <source>
        <dbReference type="Proteomes" id="UP000198211"/>
    </source>
</evidence>
<protein>
    <submittedName>
        <fullName evidence="2">Uncharacterized protein</fullName>
    </submittedName>
</protein>
<evidence type="ECO:0000313" key="2">
    <source>
        <dbReference type="EMBL" id="OWZ15767.1"/>
    </source>
</evidence>
<gene>
    <name evidence="2" type="ORF">PHMEG_00010528</name>
</gene>
<dbReference type="AlphaFoldDB" id="A0A225WFH2"/>